<name>A0ABX6U8G6_9BRAD</name>
<keyword evidence="2" id="KW-1185">Reference proteome</keyword>
<accession>A0ABX6U8G6</accession>
<evidence type="ECO:0000313" key="1">
    <source>
        <dbReference type="EMBL" id="QOZ57626.1"/>
    </source>
</evidence>
<evidence type="ECO:0008006" key="3">
    <source>
        <dbReference type="Google" id="ProtNLM"/>
    </source>
</evidence>
<dbReference type="EMBL" id="CP030057">
    <property type="protein sequence ID" value="QOZ57626.1"/>
    <property type="molecule type" value="Genomic_DNA"/>
</dbReference>
<evidence type="ECO:0000313" key="2">
    <source>
        <dbReference type="Proteomes" id="UP000593880"/>
    </source>
</evidence>
<protein>
    <recommendedName>
        <fullName evidence="3">Secreted protein</fullName>
    </recommendedName>
</protein>
<proteinExistence type="predicted"/>
<dbReference type="RefSeq" id="WP_128963376.1">
    <property type="nucleotide sequence ID" value="NZ_BMHC01000024.1"/>
</dbReference>
<sequence>MKIPEFRLPYMAILAGLASDLLLAAADVRHDASVMGRIWRSRVRTAQFARPGTRDRMWALVVKALLVKALGRME</sequence>
<dbReference type="Proteomes" id="UP000593880">
    <property type="component" value="Chromosome"/>
</dbReference>
<gene>
    <name evidence="1" type="ORF">XH86_01875</name>
</gene>
<organism evidence="1 2">
    <name type="scientific">Bradyrhizobium guangdongense</name>
    <dbReference type="NCBI Taxonomy" id="1325090"/>
    <lineage>
        <taxon>Bacteria</taxon>
        <taxon>Pseudomonadati</taxon>
        <taxon>Pseudomonadota</taxon>
        <taxon>Alphaproteobacteria</taxon>
        <taxon>Hyphomicrobiales</taxon>
        <taxon>Nitrobacteraceae</taxon>
        <taxon>Bradyrhizobium</taxon>
    </lineage>
</organism>
<reference evidence="1 2" key="1">
    <citation type="submission" date="2018-06" db="EMBL/GenBank/DDBJ databases">
        <title>Comparative genomics of rhizobia nodulating Arachis hypogaea in China.</title>
        <authorList>
            <person name="Li Y."/>
        </authorList>
    </citation>
    <scope>NUCLEOTIDE SEQUENCE [LARGE SCALE GENOMIC DNA]</scope>
    <source>
        <strain evidence="1 2">CCBAU 51658</strain>
    </source>
</reference>